<dbReference type="SUPFAM" id="SSF141571">
    <property type="entry name" value="Pentapeptide repeat-like"/>
    <property type="match status" value="1"/>
</dbReference>
<dbReference type="InterPro" id="IPR001646">
    <property type="entry name" value="5peptide_repeat"/>
</dbReference>
<dbReference type="PANTHER" id="PTHR14136:SF17">
    <property type="entry name" value="BTB_POZ DOMAIN-CONTAINING PROTEIN KCTD9"/>
    <property type="match status" value="1"/>
</dbReference>
<dbReference type="Gene3D" id="2.160.20.80">
    <property type="entry name" value="E3 ubiquitin-protein ligase SopA"/>
    <property type="match status" value="1"/>
</dbReference>
<dbReference type="InterPro" id="IPR051082">
    <property type="entry name" value="Pentapeptide-BTB/POZ_domain"/>
</dbReference>
<comment type="caution">
    <text evidence="1">The sequence shown here is derived from an EMBL/GenBank/DDBJ whole genome shotgun (WGS) entry which is preliminary data.</text>
</comment>
<name>A0A9X4M399_9ACTN</name>
<sequence>MPVSSPRHDLRGDCSNCFALCCTAFGFARSADFAVDKPAGQPCGHLSPGHACVIHARLPERGFRGCTVFDCFGAGQVVSQRLFAGVSWRDEPGSAGTMFAAFAVVRRLHEMLWHLHEAHDRARDPDDAHRAELAAAAIDALTAGGAAALLAADVDTLHREVRSVLVDVSAGVRAAYRADGRAPDRTLAPGADLAGRDLRSRDLCGVDLRGACLIAADLRGRDLTAADLLGADLRDARLDGADLTAALYVTAPQLAAARSDEHTRRPARMCS</sequence>
<evidence type="ECO:0000313" key="2">
    <source>
        <dbReference type="Proteomes" id="UP001152755"/>
    </source>
</evidence>
<keyword evidence="2" id="KW-1185">Reference proteome</keyword>
<evidence type="ECO:0000313" key="1">
    <source>
        <dbReference type="EMBL" id="MDG3016037.1"/>
    </source>
</evidence>
<dbReference type="EMBL" id="JANRHA010000010">
    <property type="protein sequence ID" value="MDG3016037.1"/>
    <property type="molecule type" value="Genomic_DNA"/>
</dbReference>
<dbReference type="RefSeq" id="WP_332520352.1">
    <property type="nucleotide sequence ID" value="NZ_JANRHA010000010.1"/>
</dbReference>
<dbReference type="AlphaFoldDB" id="A0A9X4M399"/>
<organism evidence="1 2">
    <name type="scientific">Speluncibacter jeojiensis</name>
    <dbReference type="NCBI Taxonomy" id="2710754"/>
    <lineage>
        <taxon>Bacteria</taxon>
        <taxon>Bacillati</taxon>
        <taxon>Actinomycetota</taxon>
        <taxon>Actinomycetes</taxon>
        <taxon>Mycobacteriales</taxon>
        <taxon>Speluncibacteraceae</taxon>
        <taxon>Speluncibacter</taxon>
    </lineage>
</organism>
<dbReference type="Pfam" id="PF00805">
    <property type="entry name" value="Pentapeptide"/>
    <property type="match status" value="1"/>
</dbReference>
<dbReference type="PANTHER" id="PTHR14136">
    <property type="entry name" value="BTB_POZ DOMAIN-CONTAINING PROTEIN KCTD9"/>
    <property type="match status" value="1"/>
</dbReference>
<proteinExistence type="predicted"/>
<gene>
    <name evidence="1" type="ORF">NVS88_15870</name>
</gene>
<accession>A0A9X4M399</accession>
<dbReference type="Proteomes" id="UP001152755">
    <property type="component" value="Unassembled WGS sequence"/>
</dbReference>
<protein>
    <submittedName>
        <fullName evidence="1">Pentapeptide repeat-containing protein</fullName>
    </submittedName>
</protein>
<reference evidence="1" key="1">
    <citation type="submission" date="2022-08" db="EMBL/GenBank/DDBJ databases">
        <title>Genome analysis of Corynebacteriales strain.</title>
        <authorList>
            <person name="Lee S.D."/>
        </authorList>
    </citation>
    <scope>NUCLEOTIDE SEQUENCE</scope>
    <source>
        <strain evidence="1">D3-21</strain>
    </source>
</reference>